<keyword evidence="5" id="KW-0539">Nucleus</keyword>
<evidence type="ECO:0000256" key="3">
    <source>
        <dbReference type="ARBA" id="ARBA00023125"/>
    </source>
</evidence>
<evidence type="ECO:0000259" key="7">
    <source>
        <dbReference type="PROSITE" id="PS51032"/>
    </source>
</evidence>
<comment type="caution">
    <text evidence="8">The sequence shown here is derived from an EMBL/GenBank/DDBJ whole genome shotgun (WGS) entry which is preliminary data.</text>
</comment>
<dbReference type="InterPro" id="IPR036955">
    <property type="entry name" value="AP2/ERF_dom_sf"/>
</dbReference>
<protein>
    <recommendedName>
        <fullName evidence="7">AP2/ERF domain-containing protein</fullName>
    </recommendedName>
</protein>
<evidence type="ECO:0000313" key="9">
    <source>
        <dbReference type="Proteomes" id="UP000036987"/>
    </source>
</evidence>
<feature type="compositionally biased region" description="Low complexity" evidence="6">
    <location>
        <begin position="32"/>
        <end position="41"/>
    </location>
</feature>
<dbReference type="PRINTS" id="PR00367">
    <property type="entry name" value="ETHRSPELEMNT"/>
</dbReference>
<feature type="region of interest" description="Disordered" evidence="6">
    <location>
        <begin position="32"/>
        <end position="59"/>
    </location>
</feature>
<dbReference type="InterPro" id="IPR016177">
    <property type="entry name" value="DNA-bd_dom_sf"/>
</dbReference>
<dbReference type="GO" id="GO:0003700">
    <property type="term" value="F:DNA-binding transcription factor activity"/>
    <property type="evidence" value="ECO:0007669"/>
    <property type="project" value="InterPro"/>
</dbReference>
<dbReference type="Gene3D" id="3.30.730.10">
    <property type="entry name" value="AP2/ERF domain"/>
    <property type="match status" value="1"/>
</dbReference>
<dbReference type="EMBL" id="LFYR01000794">
    <property type="protein sequence ID" value="KMZ69053.1"/>
    <property type="molecule type" value="Genomic_DNA"/>
</dbReference>
<keyword evidence="2" id="KW-0805">Transcription regulation</keyword>
<keyword evidence="3" id="KW-0238">DNA-binding</keyword>
<feature type="domain" description="AP2/ERF" evidence="7">
    <location>
        <begin position="63"/>
        <end position="120"/>
    </location>
</feature>
<gene>
    <name evidence="8" type="ORF">ZOSMA_223G00500</name>
</gene>
<organism evidence="8 9">
    <name type="scientific">Zostera marina</name>
    <name type="common">Eelgrass</name>
    <dbReference type="NCBI Taxonomy" id="29655"/>
    <lineage>
        <taxon>Eukaryota</taxon>
        <taxon>Viridiplantae</taxon>
        <taxon>Streptophyta</taxon>
        <taxon>Embryophyta</taxon>
        <taxon>Tracheophyta</taxon>
        <taxon>Spermatophyta</taxon>
        <taxon>Magnoliopsida</taxon>
        <taxon>Liliopsida</taxon>
        <taxon>Zosteraceae</taxon>
        <taxon>Zostera</taxon>
    </lineage>
</organism>
<evidence type="ECO:0000256" key="5">
    <source>
        <dbReference type="ARBA" id="ARBA00023242"/>
    </source>
</evidence>
<dbReference type="CDD" id="cd00018">
    <property type="entry name" value="AP2"/>
    <property type="match status" value="1"/>
</dbReference>
<evidence type="ECO:0000256" key="1">
    <source>
        <dbReference type="ARBA" id="ARBA00004123"/>
    </source>
</evidence>
<dbReference type="STRING" id="29655.A0A0K9PJ02"/>
<sequence>MLAHDLPRPLLLNISIFVDPSIIFQMSLLRPSSSSSSSSSSCHNINVPTERGRGRRKGVEPGRFLGVRRRPWGRYAAEIRDPSTKERHWLGTFDTAEEAALAYDRAALSMKGCQARTNFNYTAMVETSPFILPIHTTQSLLPTLQTPSPTPQQQQSIFAIPFEDQQQQTHLFCTSDNCAACIKNVCKGADADQYNQYCSGDDGSGYLSSIIPDRYLNPTSTNHGSNLSSSSSSSSLATGLLVQNMEISGHHQCGDVSWMDKTDADGMTWELTNGVRHSFPNLSVENQIATAVPAFAPSSFSQIHHNHHHHHTSYLQSSLPNV</sequence>
<name>A0A0K9PJ02_ZOSMR</name>
<keyword evidence="9" id="KW-1185">Reference proteome</keyword>
<dbReference type="AlphaFoldDB" id="A0A0K9PJ02"/>
<proteinExistence type="predicted"/>
<keyword evidence="4" id="KW-0804">Transcription</keyword>
<dbReference type="FunFam" id="3.30.730.10:FF:000001">
    <property type="entry name" value="Ethylene-responsive transcription factor 2"/>
    <property type="match status" value="1"/>
</dbReference>
<dbReference type="PROSITE" id="PS51032">
    <property type="entry name" value="AP2_ERF"/>
    <property type="match status" value="1"/>
</dbReference>
<evidence type="ECO:0000313" key="8">
    <source>
        <dbReference type="EMBL" id="KMZ69053.1"/>
    </source>
</evidence>
<evidence type="ECO:0000256" key="6">
    <source>
        <dbReference type="SAM" id="MobiDB-lite"/>
    </source>
</evidence>
<dbReference type="PANTHER" id="PTHR31677">
    <property type="entry name" value="AP2 DOMAIN CLASS TRANSCRIPTION FACTOR"/>
    <property type="match status" value="1"/>
</dbReference>
<reference evidence="9" key="1">
    <citation type="journal article" date="2016" name="Nature">
        <title>The genome of the seagrass Zostera marina reveals angiosperm adaptation to the sea.</title>
        <authorList>
            <person name="Olsen J.L."/>
            <person name="Rouze P."/>
            <person name="Verhelst B."/>
            <person name="Lin Y.-C."/>
            <person name="Bayer T."/>
            <person name="Collen J."/>
            <person name="Dattolo E."/>
            <person name="De Paoli E."/>
            <person name="Dittami S."/>
            <person name="Maumus F."/>
            <person name="Michel G."/>
            <person name="Kersting A."/>
            <person name="Lauritano C."/>
            <person name="Lohaus R."/>
            <person name="Toepel M."/>
            <person name="Tonon T."/>
            <person name="Vanneste K."/>
            <person name="Amirebrahimi M."/>
            <person name="Brakel J."/>
            <person name="Bostroem C."/>
            <person name="Chovatia M."/>
            <person name="Grimwood J."/>
            <person name="Jenkins J.W."/>
            <person name="Jueterbock A."/>
            <person name="Mraz A."/>
            <person name="Stam W.T."/>
            <person name="Tice H."/>
            <person name="Bornberg-Bauer E."/>
            <person name="Green P.J."/>
            <person name="Pearson G.A."/>
            <person name="Procaccini G."/>
            <person name="Duarte C.M."/>
            <person name="Schmutz J."/>
            <person name="Reusch T.B.H."/>
            <person name="Van de Peer Y."/>
        </authorList>
    </citation>
    <scope>NUCLEOTIDE SEQUENCE [LARGE SCALE GENOMIC DNA]</scope>
    <source>
        <strain evidence="9">cv. Finnish</strain>
    </source>
</reference>
<dbReference type="PANTHER" id="PTHR31677:SF49">
    <property type="entry name" value="ETHYLENE-RESPONSIVE TRANSCRIPTION FACTOR ERF086"/>
    <property type="match status" value="1"/>
</dbReference>
<dbReference type="GO" id="GO:0003677">
    <property type="term" value="F:DNA binding"/>
    <property type="evidence" value="ECO:0007669"/>
    <property type="project" value="UniProtKB-KW"/>
</dbReference>
<dbReference type="SMART" id="SM00380">
    <property type="entry name" value="AP2"/>
    <property type="match status" value="1"/>
</dbReference>
<dbReference type="SUPFAM" id="SSF54171">
    <property type="entry name" value="DNA-binding domain"/>
    <property type="match status" value="1"/>
</dbReference>
<dbReference type="Proteomes" id="UP000036987">
    <property type="component" value="Unassembled WGS sequence"/>
</dbReference>
<accession>A0A0K9PJ02</accession>
<dbReference type="OrthoDB" id="1937505at2759"/>
<dbReference type="InterPro" id="IPR001471">
    <property type="entry name" value="AP2/ERF_dom"/>
</dbReference>
<evidence type="ECO:0000256" key="2">
    <source>
        <dbReference type="ARBA" id="ARBA00023015"/>
    </source>
</evidence>
<dbReference type="GO" id="GO:0005634">
    <property type="term" value="C:nucleus"/>
    <property type="evidence" value="ECO:0007669"/>
    <property type="project" value="UniProtKB-SubCell"/>
</dbReference>
<dbReference type="Pfam" id="PF00847">
    <property type="entry name" value="AP2"/>
    <property type="match status" value="1"/>
</dbReference>
<evidence type="ECO:0000256" key="4">
    <source>
        <dbReference type="ARBA" id="ARBA00023163"/>
    </source>
</evidence>
<comment type="subcellular location">
    <subcellularLocation>
        <location evidence="1">Nucleus</location>
    </subcellularLocation>
</comment>